<proteinExistence type="predicted"/>
<gene>
    <name evidence="1" type="ORF">RclHR1_02600001</name>
</gene>
<evidence type="ECO:0000313" key="2">
    <source>
        <dbReference type="Proteomes" id="UP000247702"/>
    </source>
</evidence>
<sequence>MSCNPVIFFVPVLSGTVEGPIQAIVKESMHPPLQLPLYLLDINDMLKIAFDLGFDENFIYQNKLFRCMISDIGGQVRALEIFYGQISDASETHSWDDIDLLDIMTSLEVELERPVDDDESLESKPSITYKSLKSSGILTLEPLNTKTYDTRFYMINPNEQFYWQDWEIFNIKFWALRYCLFSALGYKQIELKELLKGAHYSDDLDVNANVDIPDYKSVSTHCLIHRYPSSKVNYDTTGKICDISSKNNNKIYKNGGGAEGDGFCFLSINEKPMILSLQMKWRKQDSMNPEKFNDSLIKVEYEKSKKVAKKIGFGDNWILLILSIREGSYTKKELPSNCVIVDKGNFNDFYGKIYSSRAQFFAEIKKL</sequence>
<name>A0A2Z6R4G3_9GLOM</name>
<dbReference type="AlphaFoldDB" id="A0A2Z6R4G3"/>
<keyword evidence="2" id="KW-1185">Reference proteome</keyword>
<protein>
    <submittedName>
        <fullName evidence="1">Uncharacterized protein</fullName>
    </submittedName>
</protein>
<evidence type="ECO:0000313" key="1">
    <source>
        <dbReference type="EMBL" id="GBB95732.1"/>
    </source>
</evidence>
<dbReference type="EMBL" id="BEXD01001780">
    <property type="protein sequence ID" value="GBB95732.1"/>
    <property type="molecule type" value="Genomic_DNA"/>
</dbReference>
<comment type="caution">
    <text evidence="1">The sequence shown here is derived from an EMBL/GenBank/DDBJ whole genome shotgun (WGS) entry which is preliminary data.</text>
</comment>
<organism evidence="1 2">
    <name type="scientific">Rhizophagus clarus</name>
    <dbReference type="NCBI Taxonomy" id="94130"/>
    <lineage>
        <taxon>Eukaryota</taxon>
        <taxon>Fungi</taxon>
        <taxon>Fungi incertae sedis</taxon>
        <taxon>Mucoromycota</taxon>
        <taxon>Glomeromycotina</taxon>
        <taxon>Glomeromycetes</taxon>
        <taxon>Glomerales</taxon>
        <taxon>Glomeraceae</taxon>
        <taxon>Rhizophagus</taxon>
    </lineage>
</organism>
<accession>A0A2Z6R4G3</accession>
<dbReference type="Proteomes" id="UP000247702">
    <property type="component" value="Unassembled WGS sequence"/>
</dbReference>
<reference evidence="1 2" key="1">
    <citation type="submission" date="2017-11" db="EMBL/GenBank/DDBJ databases">
        <title>The genome of Rhizophagus clarus HR1 reveals common genetic basis of auxotrophy among arbuscular mycorrhizal fungi.</title>
        <authorList>
            <person name="Kobayashi Y."/>
        </authorList>
    </citation>
    <scope>NUCLEOTIDE SEQUENCE [LARGE SCALE GENOMIC DNA]</scope>
    <source>
        <strain evidence="1 2">HR1</strain>
    </source>
</reference>